<dbReference type="RefSeq" id="WP_141928278.1">
    <property type="nucleotide sequence ID" value="NZ_BAABCI010000011.1"/>
</dbReference>
<gene>
    <name evidence="1" type="ORF">FB459_1938</name>
</gene>
<dbReference type="EMBL" id="VFMO01000001">
    <property type="protein sequence ID" value="TQJ14474.1"/>
    <property type="molecule type" value="Genomic_DNA"/>
</dbReference>
<keyword evidence="2" id="KW-1185">Reference proteome</keyword>
<comment type="caution">
    <text evidence="1">The sequence shown here is derived from an EMBL/GenBank/DDBJ whole genome shotgun (WGS) entry which is preliminary data.</text>
</comment>
<protein>
    <submittedName>
        <fullName evidence="1">Uncharacterized protein</fullName>
    </submittedName>
</protein>
<reference evidence="1 2" key="1">
    <citation type="submission" date="2019-06" db="EMBL/GenBank/DDBJ databases">
        <title>Sequencing the genomes of 1000 actinobacteria strains.</title>
        <authorList>
            <person name="Klenk H.-P."/>
        </authorList>
    </citation>
    <scope>NUCLEOTIDE SEQUENCE [LARGE SCALE GENOMIC DNA]</scope>
    <source>
        <strain evidence="1 2">DSM 19828</strain>
    </source>
</reference>
<name>A0A542EGN9_9MICO</name>
<sequence>MGLLVRALIVDAASAAPIAYAIVCGLLGSEQSLWSIPLAPPSGDVAMVAAILLPVAGLTAGSGRHPYLAASTCRPTGDGD</sequence>
<dbReference type="AlphaFoldDB" id="A0A542EGN9"/>
<accession>A0A542EGN9</accession>
<dbReference type="Proteomes" id="UP000320806">
    <property type="component" value="Unassembled WGS sequence"/>
</dbReference>
<evidence type="ECO:0000313" key="1">
    <source>
        <dbReference type="EMBL" id="TQJ14474.1"/>
    </source>
</evidence>
<proteinExistence type="predicted"/>
<organism evidence="1 2">
    <name type="scientific">Yimella lutea</name>
    <dbReference type="NCBI Taxonomy" id="587872"/>
    <lineage>
        <taxon>Bacteria</taxon>
        <taxon>Bacillati</taxon>
        <taxon>Actinomycetota</taxon>
        <taxon>Actinomycetes</taxon>
        <taxon>Micrococcales</taxon>
        <taxon>Dermacoccaceae</taxon>
        <taxon>Yimella</taxon>
    </lineage>
</organism>
<evidence type="ECO:0000313" key="2">
    <source>
        <dbReference type="Proteomes" id="UP000320806"/>
    </source>
</evidence>